<organism evidence="2">
    <name type="scientific">Oryza nivara</name>
    <name type="common">Indian wild rice</name>
    <name type="synonym">Oryza sativa f. spontanea</name>
    <dbReference type="NCBI Taxonomy" id="4536"/>
    <lineage>
        <taxon>Eukaryota</taxon>
        <taxon>Viridiplantae</taxon>
        <taxon>Streptophyta</taxon>
        <taxon>Embryophyta</taxon>
        <taxon>Tracheophyta</taxon>
        <taxon>Spermatophyta</taxon>
        <taxon>Magnoliopsida</taxon>
        <taxon>Liliopsida</taxon>
        <taxon>Poales</taxon>
        <taxon>Poaceae</taxon>
        <taxon>BOP clade</taxon>
        <taxon>Oryzoideae</taxon>
        <taxon>Oryzeae</taxon>
        <taxon>Oryzinae</taxon>
        <taxon>Oryza</taxon>
    </lineage>
</organism>
<keyword evidence="3" id="KW-1185">Reference proteome</keyword>
<protein>
    <recommendedName>
        <fullName evidence="1">DUF6598 domain-containing protein</fullName>
    </recommendedName>
</protein>
<dbReference type="EnsemblPlants" id="ONIVA07G24290.1">
    <property type="protein sequence ID" value="ONIVA07G24290.1"/>
    <property type="gene ID" value="ONIVA07G24290"/>
</dbReference>
<dbReference type="PANTHER" id="PTHR33065">
    <property type="entry name" value="OS07G0486400 PROTEIN"/>
    <property type="match status" value="1"/>
</dbReference>
<reference evidence="2" key="1">
    <citation type="submission" date="2015-04" db="UniProtKB">
        <authorList>
            <consortium name="EnsemblPlants"/>
        </authorList>
    </citation>
    <scope>IDENTIFICATION</scope>
    <source>
        <strain evidence="2">SL10</strain>
    </source>
</reference>
<feature type="domain" description="DUF6598" evidence="1">
    <location>
        <begin position="56"/>
        <end position="173"/>
    </location>
</feature>
<name>A0A0E0I4Z5_ORYNI</name>
<proteinExistence type="predicted"/>
<evidence type="ECO:0000313" key="2">
    <source>
        <dbReference type="EnsemblPlants" id="ONIVA07G24290.1"/>
    </source>
</evidence>
<accession>A0A0E0I4Z5</accession>
<evidence type="ECO:0000313" key="3">
    <source>
        <dbReference type="Proteomes" id="UP000006591"/>
    </source>
</evidence>
<dbReference type="eggNOG" id="ENOG502R51K">
    <property type="taxonomic scope" value="Eukaryota"/>
</dbReference>
<evidence type="ECO:0000259" key="1">
    <source>
        <dbReference type="Pfam" id="PF20241"/>
    </source>
</evidence>
<dbReference type="InterPro" id="IPR046533">
    <property type="entry name" value="DUF6598"/>
</dbReference>
<reference evidence="2" key="2">
    <citation type="submission" date="2018-04" db="EMBL/GenBank/DDBJ databases">
        <title>OnivRS2 (Oryza nivara Reference Sequence Version 2).</title>
        <authorList>
            <person name="Zhang J."/>
            <person name="Kudrna D."/>
            <person name="Lee S."/>
            <person name="Talag J."/>
            <person name="Rajasekar S."/>
            <person name="Welchert J."/>
            <person name="Hsing Y.-I."/>
            <person name="Wing R.A."/>
        </authorList>
    </citation>
    <scope>NUCLEOTIDE SEQUENCE [LARGE SCALE GENOMIC DNA]</scope>
    <source>
        <strain evidence="2">SL10</strain>
    </source>
</reference>
<sequence length="570" mass="63635">MRWATISSGLRQRVARAWRRAARALTPAGECEPAPIHGRSPRVKGPAGLWNDSYTFRIPGDYGAVDITLSRLRWAAEATVEVVISEVQTSFDLLLGCITSGLDKEIRLFDGTITEPRGLKRSVVAVRMRSLIELNFKVGALSSSLDHCCSFKPKYHGHDTRELKTTFALISVKDEHLVSLRRPTSPLSSMDNGERECKVDMCILHLHGCRVESVGINCIIAAKTEEREIGEQEKYDVQLIDGASLIGPAGLWNDSYTFRIPGDYGAVDITLSRLRWAAEATVEVVISEVQTSFDLLLGCITSGLDKEIRLFDGTITEPRGLKRSVVAVRMRSLIELNFKVGALSSSLDHCCSFKPKYHGHDTRELKTTFALISVKDEHLVSLRRPTSPLSSMDNGERECKVDMCILHLHGCRVESVGINCIIAAKTEEREFLLEDGSWLRNSRIKLLMITRMCPMSSLVFLSMARFFRISAANCFKSWLLPLSSMISARLLNMKLIKSIIFEMRPVVLLISMQFPGSKDLNNSEATSKLGSDLCGEESDFFIPVTCPAQHIEQQSYRLLGICEFCDCFSP</sequence>
<dbReference type="Pfam" id="PF20241">
    <property type="entry name" value="DUF6598"/>
    <property type="match status" value="2"/>
</dbReference>
<dbReference type="AlphaFoldDB" id="A0A0E0I4Z5"/>
<feature type="domain" description="DUF6598" evidence="1">
    <location>
        <begin position="230"/>
        <end position="375"/>
    </location>
</feature>
<dbReference type="STRING" id="4536.A0A0E0I4Z5"/>
<dbReference type="Gramene" id="ONIVA07G24290.1">
    <property type="protein sequence ID" value="ONIVA07G24290.1"/>
    <property type="gene ID" value="ONIVA07G24290"/>
</dbReference>
<dbReference type="PANTHER" id="PTHR33065:SF95">
    <property type="entry name" value="OS07G0646300 PROTEIN"/>
    <property type="match status" value="1"/>
</dbReference>
<dbReference type="Proteomes" id="UP000006591">
    <property type="component" value="Chromosome 7"/>
</dbReference>
<dbReference type="HOGENOM" id="CLU_551395_0_0_1"/>